<feature type="region of interest" description="Disordered" evidence="1">
    <location>
        <begin position="1"/>
        <end position="138"/>
    </location>
</feature>
<reference evidence="3 4" key="1">
    <citation type="journal article" date="2009" name="Stand. Genomic Sci.">
        <title>Complete genome sequence of Stackebrandtia nassauensis type strain (LLR-40K-21).</title>
        <authorList>
            <person name="Munk C."/>
            <person name="Lapidus A."/>
            <person name="Copeland A."/>
            <person name="Jando M."/>
            <person name="Mayilraj S."/>
            <person name="Glavina Del Rio T."/>
            <person name="Nolan M."/>
            <person name="Chen F."/>
            <person name="Lucas S."/>
            <person name="Tice H."/>
            <person name="Cheng J.F."/>
            <person name="Han C."/>
            <person name="Detter J.C."/>
            <person name="Bruce D."/>
            <person name="Goodwin L."/>
            <person name="Chain P."/>
            <person name="Pitluck S."/>
            <person name="Goker M."/>
            <person name="Ovchinikova G."/>
            <person name="Pati A."/>
            <person name="Ivanova N."/>
            <person name="Mavromatis K."/>
            <person name="Chen A."/>
            <person name="Palaniappan K."/>
            <person name="Land M."/>
            <person name="Hauser L."/>
            <person name="Chang Y.J."/>
            <person name="Jeffries C.D."/>
            <person name="Bristow J."/>
            <person name="Eisen J.A."/>
            <person name="Markowitz V."/>
            <person name="Hugenholtz P."/>
            <person name="Kyrpides N.C."/>
            <person name="Klenk H.P."/>
        </authorList>
    </citation>
    <scope>NUCLEOTIDE SEQUENCE [LARGE SCALE GENOMIC DNA]</scope>
    <source>
        <strain evidence="4">DSM 44728 / CIP 108903 / NRRL B-16338 / NBRC 102104 / LLR-40K-21</strain>
    </source>
</reference>
<dbReference type="KEGG" id="sna:Snas_0337"/>
<dbReference type="AlphaFoldDB" id="D3Q385"/>
<evidence type="ECO:0000256" key="1">
    <source>
        <dbReference type="SAM" id="MobiDB-lite"/>
    </source>
</evidence>
<feature type="compositionally biased region" description="Basic and acidic residues" evidence="1">
    <location>
        <begin position="77"/>
        <end position="90"/>
    </location>
</feature>
<feature type="transmembrane region" description="Helical" evidence="2">
    <location>
        <begin position="217"/>
        <end position="239"/>
    </location>
</feature>
<proteinExistence type="predicted"/>
<organism evidence="3 4">
    <name type="scientific">Stackebrandtia nassauensis (strain DSM 44728 / CIP 108903 / NRRL B-16338 / NBRC 102104 / LLR-40K-21)</name>
    <dbReference type="NCBI Taxonomy" id="446470"/>
    <lineage>
        <taxon>Bacteria</taxon>
        <taxon>Bacillati</taxon>
        <taxon>Actinomycetota</taxon>
        <taxon>Actinomycetes</taxon>
        <taxon>Glycomycetales</taxon>
        <taxon>Glycomycetaceae</taxon>
        <taxon>Stackebrandtia</taxon>
    </lineage>
</organism>
<feature type="compositionally biased region" description="Low complexity" evidence="1">
    <location>
        <begin position="39"/>
        <end position="70"/>
    </location>
</feature>
<evidence type="ECO:0000256" key="2">
    <source>
        <dbReference type="SAM" id="Phobius"/>
    </source>
</evidence>
<feature type="transmembrane region" description="Helical" evidence="2">
    <location>
        <begin position="191"/>
        <end position="211"/>
    </location>
</feature>
<accession>D3Q385</accession>
<keyword evidence="2" id="KW-0472">Membrane</keyword>
<evidence type="ECO:0000313" key="3">
    <source>
        <dbReference type="EMBL" id="ADD40055.1"/>
    </source>
</evidence>
<keyword evidence="2" id="KW-0812">Transmembrane</keyword>
<dbReference type="RefSeq" id="WP_013015626.1">
    <property type="nucleotide sequence ID" value="NC_013947.1"/>
</dbReference>
<feature type="compositionally biased region" description="Low complexity" evidence="1">
    <location>
        <begin position="107"/>
        <end position="123"/>
    </location>
</feature>
<name>D3Q385_STANL</name>
<dbReference type="Proteomes" id="UP000000844">
    <property type="component" value="Chromosome"/>
</dbReference>
<keyword evidence="2" id="KW-1133">Transmembrane helix</keyword>
<dbReference type="EMBL" id="CP001778">
    <property type="protein sequence ID" value="ADD40055.1"/>
    <property type="molecule type" value="Genomic_DNA"/>
</dbReference>
<dbReference type="HOGENOM" id="CLU_1155825_0_0_11"/>
<sequence>MTTTDRRTWSPYAPRPEDPDYDATSASPKPIEVAVPASVEPKPVAAPTVAVAETAESPTSTSGPESTAEGNSALRTPHSENTPRDSKQQVDDGDGVPETPHSAPKSAPATTGTEPAATGPEAAQADDEPGFTESAKASAASIGQRLKPLLLGLRPPAIWTQPPASLKALVLYADQAPWADKTGPIRASGRVWNRVIAVPLCTVLYYAAWLVQRPSRFVVLLVLYVLLAHTSLGGWLPWLW</sequence>
<keyword evidence="4" id="KW-1185">Reference proteome</keyword>
<gene>
    <name evidence="3" type="ordered locus">Snas_0337</name>
</gene>
<dbReference type="STRING" id="446470.Snas_0337"/>
<evidence type="ECO:0000313" key="4">
    <source>
        <dbReference type="Proteomes" id="UP000000844"/>
    </source>
</evidence>
<protein>
    <submittedName>
        <fullName evidence="3">Uncharacterized protein</fullName>
    </submittedName>
</protein>
<dbReference type="OrthoDB" id="3694640at2"/>